<evidence type="ECO:0000313" key="4">
    <source>
        <dbReference type="EMBL" id="OEU07272.1"/>
    </source>
</evidence>
<dbReference type="InterPro" id="IPR001878">
    <property type="entry name" value="Znf_CCHC"/>
</dbReference>
<organism evidence="4 5">
    <name type="scientific">Fragilariopsis cylindrus CCMP1102</name>
    <dbReference type="NCBI Taxonomy" id="635003"/>
    <lineage>
        <taxon>Eukaryota</taxon>
        <taxon>Sar</taxon>
        <taxon>Stramenopiles</taxon>
        <taxon>Ochrophyta</taxon>
        <taxon>Bacillariophyta</taxon>
        <taxon>Bacillariophyceae</taxon>
        <taxon>Bacillariophycidae</taxon>
        <taxon>Bacillariales</taxon>
        <taxon>Bacillariaceae</taxon>
        <taxon>Fragilariopsis</taxon>
    </lineage>
</organism>
<evidence type="ECO:0000313" key="5">
    <source>
        <dbReference type="Proteomes" id="UP000095751"/>
    </source>
</evidence>
<feature type="region of interest" description="Disordered" evidence="2">
    <location>
        <begin position="992"/>
        <end position="1031"/>
    </location>
</feature>
<evidence type="ECO:0000259" key="3">
    <source>
        <dbReference type="PROSITE" id="PS50158"/>
    </source>
</evidence>
<dbReference type="EMBL" id="KV784387">
    <property type="protein sequence ID" value="OEU07272.1"/>
    <property type="molecule type" value="Genomic_DNA"/>
</dbReference>
<protein>
    <recommendedName>
        <fullName evidence="3">CCHC-type domain-containing protein</fullName>
    </recommendedName>
</protein>
<keyword evidence="5" id="KW-1185">Reference proteome</keyword>
<feature type="region of interest" description="Disordered" evidence="2">
    <location>
        <begin position="1043"/>
        <end position="1109"/>
    </location>
</feature>
<dbReference type="InterPro" id="IPR019410">
    <property type="entry name" value="Methyltransf_16"/>
</dbReference>
<dbReference type="OrthoDB" id="427960at2759"/>
<proteinExistence type="predicted"/>
<dbReference type="PANTHER" id="PTHR20916:SF12">
    <property type="entry name" value="ANCESTRAL COATOMER ELEMENT 1 SEC16_SEC31 DOMAIN-CONTAINING PROTEIN-RELATED"/>
    <property type="match status" value="1"/>
</dbReference>
<accession>A0A1E7EMU5</accession>
<dbReference type="KEGG" id="fcy:FRACYDRAFT_251393"/>
<dbReference type="GO" id="GO:0003676">
    <property type="term" value="F:nucleic acid binding"/>
    <property type="evidence" value="ECO:0007669"/>
    <property type="project" value="InterPro"/>
</dbReference>
<reference evidence="4 5" key="1">
    <citation type="submission" date="2016-09" db="EMBL/GenBank/DDBJ databases">
        <title>Extensive genetic diversity and differential bi-allelic expression allows diatom success in the polar Southern Ocean.</title>
        <authorList>
            <consortium name="DOE Joint Genome Institute"/>
            <person name="Mock T."/>
            <person name="Otillar R.P."/>
            <person name="Strauss J."/>
            <person name="Dupont C."/>
            <person name="Frickenhaus S."/>
            <person name="Maumus F."/>
            <person name="Mcmullan M."/>
            <person name="Sanges R."/>
            <person name="Schmutz J."/>
            <person name="Toseland A."/>
            <person name="Valas R."/>
            <person name="Veluchamy A."/>
            <person name="Ward B.J."/>
            <person name="Allen A."/>
            <person name="Barry K."/>
            <person name="Falciatore A."/>
            <person name="Ferrante M."/>
            <person name="Fortunato A.E."/>
            <person name="Gloeckner G."/>
            <person name="Gruber A."/>
            <person name="Hipkin R."/>
            <person name="Janech M."/>
            <person name="Kroth P."/>
            <person name="Leese F."/>
            <person name="Lindquist E."/>
            <person name="Lyon B.R."/>
            <person name="Martin J."/>
            <person name="Mayer C."/>
            <person name="Parker M."/>
            <person name="Quesneville H."/>
            <person name="Raymond J."/>
            <person name="Uhlig C."/>
            <person name="Valentin K.U."/>
            <person name="Worden A.Z."/>
            <person name="Armbrust E.V."/>
            <person name="Bowler C."/>
            <person name="Green B."/>
            <person name="Moulton V."/>
            <person name="Van Oosterhout C."/>
            <person name="Grigoriev I."/>
        </authorList>
    </citation>
    <scope>NUCLEOTIDE SEQUENCE [LARGE SCALE GENOMIC DNA]</scope>
    <source>
        <strain evidence="4 5">CCMP1102</strain>
    </source>
</reference>
<dbReference type="Pfam" id="PF10294">
    <property type="entry name" value="Methyltransf_16"/>
    <property type="match status" value="1"/>
</dbReference>
<feature type="region of interest" description="Disordered" evidence="2">
    <location>
        <begin position="325"/>
        <end position="347"/>
    </location>
</feature>
<keyword evidence="1" id="KW-0862">Zinc</keyword>
<dbReference type="PANTHER" id="PTHR20916">
    <property type="entry name" value="CYSTEINE AND GLYCINE-RICH PROTEIN 2 BINDING PROTEIN"/>
    <property type="match status" value="1"/>
</dbReference>
<feature type="domain" description="CCHC-type" evidence="3">
    <location>
        <begin position="357"/>
        <end position="372"/>
    </location>
</feature>
<dbReference type="InterPro" id="IPR029063">
    <property type="entry name" value="SAM-dependent_MTases_sf"/>
</dbReference>
<evidence type="ECO:0000256" key="1">
    <source>
        <dbReference type="PROSITE-ProRule" id="PRU00047"/>
    </source>
</evidence>
<dbReference type="SMART" id="SM00343">
    <property type="entry name" value="ZnF_C2HC"/>
    <property type="match status" value="1"/>
</dbReference>
<keyword evidence="1" id="KW-0479">Metal-binding</keyword>
<sequence length="1670" mass="189418">MSDTKTKQSTHEPVFNGGTKAIEKHFFYYGRDMQQKCLSSSKIFLNHVGGKFGESVKQSIENGTLTVAEMAKPKSYTSATEFEAEDYAVQQEWKFDMADYRKYVRQITSDLTKCYSILWGQCTLTLQTVIKRDDDFVKMRPGDVKVLYDVIQRTCHGSTIHKNSYMTTLEAVYNFHLIKGEDYADMSLYVESFEKRYEILERSGWSVATVEMRDDIIKELESKCMTSHPSYQKLVDWRSETVKAIAGHSYDVTKLSDGMEVINLKYKAYVFIKRAGFKYENFRIDLRNDFDSGKDSFPDNVVEASRRLDNWKPMYVPRDTKKVEAASQYHQTNGKQETGEQHYEQNSDKADRSGIVCFKCGRTGHFTKECTNEKKENGDPLNDSAQRQIMYDEKAAEKAAMFKAKIAAKQEKKKAEESGSNHFMGGIVEDEVPNFEEAILEDGEFEGQGYLQDTMIIDLRGTNHVYNQTGNHKSMKLFDVLLDSQSTCDVVVNGIFVTNIRKSKMTLVLRTQAGECRIDMVADLPGVGTVWYYPAGVANILSQHRMVVNSGWDVEYSSKLYRTTLNVADLKFNCTTNEGVKVSFSSTPDGLHVMDCTEYFGVGRRGHVFGSSIIDNKTNNGVSMCHNITGVPNVKDAIDTIKKSKENFSRKDQLRANRVRRFQHVAAHPSDDTIIYSAMTNNIKNSPITRRDVKMACDMLGKSRYGIQGKTVRGQPSQVIAESMPLPTTILDYYKDVELSIDVMHVNKIPFLVSISEHVHYGTVSALDSMKIPIMEDEIKKIIQLYAVRGFHIKYIYVDIQFKAIKDRGLLEAIVNVVGKGGHAPMIERFIRVIKERCRCYYAMLPFNNLPRIIVIHLLKTVMFYINAFIWKKGVSPFLSPMTILEGVVLDYNLHFQVIFGEYLHTYEATTNTMKSRTVGAIALGPTGNLQSGIRCYSLVTGRILQRDKTSFTILKFPEDAIRRMKTLSNKAVPGLTFGDRSNVTTDLDSDEIITGVNDNDNDDIGEHPYDIQFDREDNDDPPLQDPTPLDVHLDNLQQLDDGDERETDSQIPGVAPENAADEVIPPNDDAESEDDNEQDNLNDNETRTRSGRVSRPLDKESEYPGIYYSNGKVPEGRCIKPYYMDENYEQHLANGDYYSNQYFTENVTETTCNTSESPNKINLIKVKEEHQHYLDAIKWMDVEPNDITAMMFAAKQMSIQQGIKKYKDEGKASAMKEIINLTDNDCFGETVYEKLTQQFKDKALPILMFMVMKRNGSLKTRGCANGSVQRLYTNKEDVSSPTPDFYAFKFVCAVVAREQRDVASVDLPGFFLQTDQDEKILLKLTGAVALLLVESDSKWKKHLRKENGKWVIYVICKKAIYGTMNAALLAYKKLANIYNNNNNDDDDVNSNDNNDDANKSNDSDDDDEFDDFISSQWKDSVEIGLIINYPLPCTNYLVDKFELNNSDKNNEMSDDTTITENENDTNNNNNSNNNGRLPSLILSTRLEESSSLLELGCGLGVPGMIWKQLLLQEQKIMGSSDNNGRVVLTDRDSLITQLNTNIENNFHVNDNIIASPLDWSTDGIQKLLLQNEIIDNPLKFDICLNCDCIYEPLYGRQSWESLADVLIEIAKQSPTTLLVTSVERRNQDNLEGFLTKLKGSGVIGKIDCVITDTTDPHHIIEIYVTKGIE</sequence>
<feature type="compositionally biased region" description="Low complexity" evidence="2">
    <location>
        <begin position="1456"/>
        <end position="1476"/>
    </location>
</feature>
<dbReference type="PROSITE" id="PS50158">
    <property type="entry name" value="ZF_CCHC"/>
    <property type="match status" value="1"/>
</dbReference>
<feature type="region of interest" description="Disordered" evidence="2">
    <location>
        <begin position="1384"/>
        <end position="1409"/>
    </location>
</feature>
<feature type="compositionally biased region" description="Basic and acidic residues" evidence="2">
    <location>
        <begin position="1005"/>
        <end position="1016"/>
    </location>
</feature>
<evidence type="ECO:0000256" key="2">
    <source>
        <dbReference type="SAM" id="MobiDB-lite"/>
    </source>
</evidence>
<keyword evidence="1" id="KW-0863">Zinc-finger</keyword>
<dbReference type="Gene3D" id="4.10.60.10">
    <property type="entry name" value="Zinc finger, CCHC-type"/>
    <property type="match status" value="1"/>
</dbReference>
<dbReference type="Pfam" id="PF00098">
    <property type="entry name" value="zf-CCHC"/>
    <property type="match status" value="1"/>
</dbReference>
<feature type="compositionally biased region" description="Acidic residues" evidence="2">
    <location>
        <begin position="1069"/>
        <end position="1083"/>
    </location>
</feature>
<dbReference type="GO" id="GO:0008270">
    <property type="term" value="F:zinc ion binding"/>
    <property type="evidence" value="ECO:0007669"/>
    <property type="project" value="UniProtKB-KW"/>
</dbReference>
<feature type="compositionally biased region" description="Acidic residues" evidence="2">
    <location>
        <begin position="1384"/>
        <end position="1396"/>
    </location>
</feature>
<dbReference type="SUPFAM" id="SSF57756">
    <property type="entry name" value="Retrovirus zinc finger-like domains"/>
    <property type="match status" value="1"/>
</dbReference>
<dbReference type="Gene3D" id="3.40.50.150">
    <property type="entry name" value="Vaccinia Virus protein VP39"/>
    <property type="match status" value="1"/>
</dbReference>
<dbReference type="Proteomes" id="UP000095751">
    <property type="component" value="Unassembled WGS sequence"/>
</dbReference>
<feature type="region of interest" description="Disordered" evidence="2">
    <location>
        <begin position="1447"/>
        <end position="1476"/>
    </location>
</feature>
<dbReference type="GO" id="GO:0004402">
    <property type="term" value="F:histone acetyltransferase activity"/>
    <property type="evidence" value="ECO:0007669"/>
    <property type="project" value="TreeGrafter"/>
</dbReference>
<dbReference type="InParanoid" id="A0A1E7EMU5"/>
<feature type="compositionally biased region" description="Basic and acidic residues" evidence="2">
    <location>
        <begin position="337"/>
        <end position="347"/>
    </location>
</feature>
<gene>
    <name evidence="4" type="ORF">FRACYDRAFT_251393</name>
</gene>
<name>A0A1E7EMU5_9STRA</name>
<dbReference type="InterPro" id="IPR036875">
    <property type="entry name" value="Znf_CCHC_sf"/>
</dbReference>